<keyword evidence="3" id="KW-0238">DNA-binding</keyword>
<feature type="compositionally biased region" description="Basic and acidic residues" evidence="5">
    <location>
        <begin position="8"/>
        <end position="19"/>
    </location>
</feature>
<gene>
    <name evidence="7" type="ORF">A5649_02655</name>
</gene>
<protein>
    <submittedName>
        <fullName evidence="7">Integrase</fullName>
    </submittedName>
</protein>
<dbReference type="InterPro" id="IPR011010">
    <property type="entry name" value="DNA_brk_join_enz"/>
</dbReference>
<dbReference type="EMBL" id="LZME01000077">
    <property type="protein sequence ID" value="OBK85264.1"/>
    <property type="molecule type" value="Genomic_DNA"/>
</dbReference>
<proteinExistence type="inferred from homology"/>
<evidence type="ECO:0000256" key="2">
    <source>
        <dbReference type="ARBA" id="ARBA00022908"/>
    </source>
</evidence>
<evidence type="ECO:0000313" key="7">
    <source>
        <dbReference type="EMBL" id="OBK85264.1"/>
    </source>
</evidence>
<keyword evidence="4" id="KW-0233">DNA recombination</keyword>
<evidence type="ECO:0000256" key="1">
    <source>
        <dbReference type="ARBA" id="ARBA00008857"/>
    </source>
</evidence>
<dbReference type="SUPFAM" id="SSF56349">
    <property type="entry name" value="DNA breaking-rejoining enzymes"/>
    <property type="match status" value="1"/>
</dbReference>
<dbReference type="InterPro" id="IPR002104">
    <property type="entry name" value="Integrase_catalytic"/>
</dbReference>
<dbReference type="PANTHER" id="PTHR30629:SF2">
    <property type="entry name" value="PROPHAGE INTEGRASE INTS-RELATED"/>
    <property type="match status" value="1"/>
</dbReference>
<sequence>MPRQRMAPGEHGKITERVAKQQLPNGKTQEIFYASTYLRLHSGKLREREASSRKSAEDARRGLKRRIAAELEVGEPTGVITGRTTLAELFDAWLPVKVAEDRIGDRTATLYRDTWRLHGEPWGGDLRIAELTTSRADAHLKALPSSSAIYLRIILSGMYSLAARFDVVKHNPIRETKTAKPERKKARALTGMELEQVRRAVEVWCGRRGPGPRRGLMLPAFVELLAATGVRPGEVLAIEWDEVDLLVVPPTVTVSGTVQDAGRVAGKPLHRQDRRKGDAPPHTVTLPKFGAQVLTDLYGITGPNGTVLKNRDGGLMSLSNIRSSLREALAPHAELKWVTPHSFRRSVATVVRDGLGVEAAQQQLSHAQLATTEGHYVQRVTAGPDTRAVLEEWASKGNG</sequence>
<dbReference type="GO" id="GO:0006310">
    <property type="term" value="P:DNA recombination"/>
    <property type="evidence" value="ECO:0007669"/>
    <property type="project" value="UniProtKB-KW"/>
</dbReference>
<dbReference type="Proteomes" id="UP000093712">
    <property type="component" value="Unassembled WGS sequence"/>
</dbReference>
<name>A0AA91IXU8_9MYCO</name>
<comment type="similarity">
    <text evidence="1">Belongs to the 'phage' integrase family.</text>
</comment>
<dbReference type="GO" id="GO:0003677">
    <property type="term" value="F:DNA binding"/>
    <property type="evidence" value="ECO:0007669"/>
    <property type="project" value="UniProtKB-KW"/>
</dbReference>
<evidence type="ECO:0000256" key="4">
    <source>
        <dbReference type="ARBA" id="ARBA00023172"/>
    </source>
</evidence>
<accession>A0AA91IXU8</accession>
<dbReference type="AlphaFoldDB" id="A0AA91IXU8"/>
<evidence type="ECO:0000256" key="3">
    <source>
        <dbReference type="ARBA" id="ARBA00023125"/>
    </source>
</evidence>
<dbReference type="Gene3D" id="1.10.150.130">
    <property type="match status" value="1"/>
</dbReference>
<feature type="region of interest" description="Disordered" evidence="5">
    <location>
        <begin position="1"/>
        <end position="21"/>
    </location>
</feature>
<dbReference type="Gene3D" id="1.10.443.10">
    <property type="entry name" value="Intergrase catalytic core"/>
    <property type="match status" value="1"/>
</dbReference>
<dbReference type="Pfam" id="PF00589">
    <property type="entry name" value="Phage_integrase"/>
    <property type="match status" value="1"/>
</dbReference>
<dbReference type="GO" id="GO:0015074">
    <property type="term" value="P:DNA integration"/>
    <property type="evidence" value="ECO:0007669"/>
    <property type="project" value="UniProtKB-KW"/>
</dbReference>
<keyword evidence="2" id="KW-0229">DNA integration</keyword>
<dbReference type="PANTHER" id="PTHR30629">
    <property type="entry name" value="PROPHAGE INTEGRASE"/>
    <property type="match status" value="1"/>
</dbReference>
<organism evidence="7 8">
    <name type="scientific">Mycolicibacter heraklionensis</name>
    <dbReference type="NCBI Taxonomy" id="512402"/>
    <lineage>
        <taxon>Bacteria</taxon>
        <taxon>Bacillati</taxon>
        <taxon>Actinomycetota</taxon>
        <taxon>Actinomycetes</taxon>
        <taxon>Mycobacteriales</taxon>
        <taxon>Mycobacteriaceae</taxon>
        <taxon>Mycolicibacter</taxon>
    </lineage>
</organism>
<dbReference type="InterPro" id="IPR050808">
    <property type="entry name" value="Phage_Integrase"/>
</dbReference>
<dbReference type="PROSITE" id="PS51898">
    <property type="entry name" value="TYR_RECOMBINASE"/>
    <property type="match status" value="1"/>
</dbReference>
<evidence type="ECO:0000313" key="8">
    <source>
        <dbReference type="Proteomes" id="UP000093712"/>
    </source>
</evidence>
<dbReference type="InterPro" id="IPR010998">
    <property type="entry name" value="Integrase_recombinase_N"/>
</dbReference>
<feature type="domain" description="Tyr recombinase" evidence="6">
    <location>
        <begin position="184"/>
        <end position="391"/>
    </location>
</feature>
<reference evidence="7 8" key="1">
    <citation type="submission" date="2016-06" db="EMBL/GenBank/DDBJ databases">
        <authorList>
            <person name="Sutton G."/>
            <person name="Brinkac L."/>
            <person name="Sanka R."/>
            <person name="Adams M."/>
            <person name="Lau E."/>
            <person name="Garcia-Basteiro A."/>
            <person name="Lopez-Varela E."/>
            <person name="Palencia S."/>
        </authorList>
    </citation>
    <scope>NUCLEOTIDE SEQUENCE [LARGE SCALE GENOMIC DNA]</scope>
    <source>
        <strain evidence="7 8">1211594.5</strain>
    </source>
</reference>
<comment type="caution">
    <text evidence="7">The sequence shown here is derived from an EMBL/GenBank/DDBJ whole genome shotgun (WGS) entry which is preliminary data.</text>
</comment>
<evidence type="ECO:0000259" key="6">
    <source>
        <dbReference type="PROSITE" id="PS51898"/>
    </source>
</evidence>
<dbReference type="RefSeq" id="WP_065040525.1">
    <property type="nucleotide sequence ID" value="NZ_LZME01000077.1"/>
</dbReference>
<dbReference type="InterPro" id="IPR013762">
    <property type="entry name" value="Integrase-like_cat_sf"/>
</dbReference>
<evidence type="ECO:0000256" key="5">
    <source>
        <dbReference type="SAM" id="MobiDB-lite"/>
    </source>
</evidence>